<dbReference type="PANTHER" id="PTHR10252:SF5">
    <property type="entry name" value="DR1-ASSOCIATED COREPRESSOR"/>
    <property type="match status" value="1"/>
</dbReference>
<keyword evidence="5" id="KW-1185">Reference proteome</keyword>
<sequence length="93" mass="10440">MSRKEAKTKFPVARIKKIMQADDEIGKVAQVAPMLVSKSLELFMISLVQASVDQAQEKGHRKVLPGHVKLAVENNEQFDFLADVMEKYPNIAD</sequence>
<evidence type="ECO:0000313" key="4">
    <source>
        <dbReference type="EMBL" id="ODV89818.1"/>
    </source>
</evidence>
<evidence type="ECO:0000259" key="3">
    <source>
        <dbReference type="Pfam" id="PF00808"/>
    </source>
</evidence>
<dbReference type="SUPFAM" id="SSF47113">
    <property type="entry name" value="Histone-fold"/>
    <property type="match status" value="1"/>
</dbReference>
<protein>
    <recommendedName>
        <fullName evidence="3">Transcription factor CBF/NF-Y/archaeal histone domain-containing protein</fullName>
    </recommendedName>
</protein>
<gene>
    <name evidence="4" type="ORF">CANCADRAFT_27297</name>
</gene>
<keyword evidence="2" id="KW-0539">Nucleus</keyword>
<dbReference type="GO" id="GO:0016251">
    <property type="term" value="F:RNA polymerase II general transcription initiation factor activity"/>
    <property type="evidence" value="ECO:0007669"/>
    <property type="project" value="TreeGrafter"/>
</dbReference>
<feature type="domain" description="Transcription factor CBF/NF-Y/archaeal histone" evidence="3">
    <location>
        <begin position="9"/>
        <end position="72"/>
    </location>
</feature>
<evidence type="ECO:0000256" key="1">
    <source>
        <dbReference type="ARBA" id="ARBA00004123"/>
    </source>
</evidence>
<dbReference type="EMBL" id="KV453843">
    <property type="protein sequence ID" value="ODV89818.1"/>
    <property type="molecule type" value="Genomic_DNA"/>
</dbReference>
<dbReference type="AlphaFoldDB" id="A0A1E4TDT1"/>
<accession>A0A1E4TDT1</accession>
<evidence type="ECO:0000313" key="5">
    <source>
        <dbReference type="Proteomes" id="UP000095023"/>
    </source>
</evidence>
<dbReference type="OrthoDB" id="653904at2759"/>
<dbReference type="InterPro" id="IPR050568">
    <property type="entry name" value="Transcr_DNA_Rep_Reg"/>
</dbReference>
<reference evidence="5" key="1">
    <citation type="submission" date="2016-02" db="EMBL/GenBank/DDBJ databases">
        <title>Comparative genomics of biotechnologically important yeasts.</title>
        <authorList>
            <consortium name="DOE Joint Genome Institute"/>
            <person name="Riley R."/>
            <person name="Haridas S."/>
            <person name="Wolfe K.H."/>
            <person name="Lopes M.R."/>
            <person name="Hittinger C.T."/>
            <person name="Goker M."/>
            <person name="Salamov A."/>
            <person name="Wisecaver J."/>
            <person name="Long T.M."/>
            <person name="Aerts A.L."/>
            <person name="Barry K."/>
            <person name="Choi C."/>
            <person name="Clum A."/>
            <person name="Coughlan A.Y."/>
            <person name="Deshpande S."/>
            <person name="Douglass A.P."/>
            <person name="Hanson S.J."/>
            <person name="Klenk H.-P."/>
            <person name="Labutti K."/>
            <person name="Lapidus A."/>
            <person name="Lindquist E."/>
            <person name="Lipzen A."/>
            <person name="Meier-Kolthoff J.P."/>
            <person name="Ohm R.A."/>
            <person name="Otillar R.P."/>
            <person name="Pangilinan J."/>
            <person name="Peng Y."/>
            <person name="Rokas A."/>
            <person name="Rosa C.A."/>
            <person name="Scheuner C."/>
            <person name="Sibirny A.A."/>
            <person name="Slot J.C."/>
            <person name="Stielow J.B."/>
            <person name="Sun H."/>
            <person name="Kurtzman C.P."/>
            <person name="Blackwell M."/>
            <person name="Jeffries T.W."/>
            <person name="Grigoriev I.V."/>
        </authorList>
    </citation>
    <scope>NUCLEOTIDE SEQUENCE [LARGE SCALE GENOMIC DNA]</scope>
    <source>
        <strain evidence="5">NRRL Y-17796</strain>
    </source>
</reference>
<evidence type="ECO:0000256" key="2">
    <source>
        <dbReference type="ARBA" id="ARBA00023242"/>
    </source>
</evidence>
<dbReference type="GO" id="GO:0017054">
    <property type="term" value="C:negative cofactor 2 complex"/>
    <property type="evidence" value="ECO:0007669"/>
    <property type="project" value="TreeGrafter"/>
</dbReference>
<dbReference type="Gene3D" id="1.10.20.10">
    <property type="entry name" value="Histone, subunit A"/>
    <property type="match status" value="1"/>
</dbReference>
<dbReference type="CDD" id="cd22906">
    <property type="entry name" value="HFD_DRAP1"/>
    <property type="match status" value="1"/>
</dbReference>
<dbReference type="GO" id="GO:0046982">
    <property type="term" value="F:protein heterodimerization activity"/>
    <property type="evidence" value="ECO:0007669"/>
    <property type="project" value="InterPro"/>
</dbReference>
<dbReference type="PANTHER" id="PTHR10252">
    <property type="entry name" value="HISTONE-LIKE TRANSCRIPTION FACTOR CCAAT-RELATED"/>
    <property type="match status" value="1"/>
</dbReference>
<proteinExistence type="predicted"/>
<dbReference type="GO" id="GO:0001046">
    <property type="term" value="F:core promoter sequence-specific DNA binding"/>
    <property type="evidence" value="ECO:0007669"/>
    <property type="project" value="TreeGrafter"/>
</dbReference>
<dbReference type="InterPro" id="IPR009072">
    <property type="entry name" value="Histone-fold"/>
</dbReference>
<comment type="subcellular location">
    <subcellularLocation>
        <location evidence="1">Nucleus</location>
    </subcellularLocation>
</comment>
<dbReference type="Pfam" id="PF00808">
    <property type="entry name" value="CBFD_NFYB_HMF"/>
    <property type="match status" value="1"/>
</dbReference>
<dbReference type="InterPro" id="IPR003958">
    <property type="entry name" value="CBFA_NFYB_domain"/>
</dbReference>
<organism evidence="4 5">
    <name type="scientific">Tortispora caseinolytica NRRL Y-17796</name>
    <dbReference type="NCBI Taxonomy" id="767744"/>
    <lineage>
        <taxon>Eukaryota</taxon>
        <taxon>Fungi</taxon>
        <taxon>Dikarya</taxon>
        <taxon>Ascomycota</taxon>
        <taxon>Saccharomycotina</taxon>
        <taxon>Trigonopsidomycetes</taxon>
        <taxon>Trigonopsidales</taxon>
        <taxon>Trigonopsidaceae</taxon>
        <taxon>Tortispora</taxon>
    </lineage>
</organism>
<name>A0A1E4TDT1_9ASCO</name>
<dbReference type="Proteomes" id="UP000095023">
    <property type="component" value="Unassembled WGS sequence"/>
</dbReference>